<evidence type="ECO:0000256" key="1">
    <source>
        <dbReference type="ARBA" id="ARBA00023163"/>
    </source>
</evidence>
<feature type="domain" description="HTH HARE-type" evidence="2">
    <location>
        <begin position="57"/>
        <end position="133"/>
    </location>
</feature>
<dbReference type="InterPro" id="IPR007759">
    <property type="entry name" value="Asxl_HARE-HTH"/>
</dbReference>
<evidence type="ECO:0000313" key="3">
    <source>
        <dbReference type="EMBL" id="MST99514.1"/>
    </source>
</evidence>
<dbReference type="EMBL" id="VUNS01000039">
    <property type="protein sequence ID" value="MST99514.1"/>
    <property type="molecule type" value="Genomic_DNA"/>
</dbReference>
<accession>A0A844G995</accession>
<gene>
    <name evidence="3" type="ORF">FYJ85_21020</name>
</gene>
<dbReference type="GO" id="GO:0006355">
    <property type="term" value="P:regulation of DNA-templated transcription"/>
    <property type="evidence" value="ECO:0007669"/>
    <property type="project" value="InterPro"/>
</dbReference>
<dbReference type="Proteomes" id="UP000435649">
    <property type="component" value="Unassembled WGS sequence"/>
</dbReference>
<comment type="caution">
    <text evidence="3">The sequence shown here is derived from an EMBL/GenBank/DDBJ whole genome shotgun (WGS) entry which is preliminary data.</text>
</comment>
<dbReference type="PROSITE" id="PS51913">
    <property type="entry name" value="HTH_HARE"/>
    <property type="match status" value="1"/>
</dbReference>
<protein>
    <recommendedName>
        <fullName evidence="2">HTH HARE-type domain-containing protein</fullName>
    </recommendedName>
</protein>
<name>A0A844G995_9BACT</name>
<keyword evidence="4" id="KW-1185">Reference proteome</keyword>
<proteinExistence type="predicted"/>
<evidence type="ECO:0000259" key="2">
    <source>
        <dbReference type="PROSITE" id="PS51913"/>
    </source>
</evidence>
<evidence type="ECO:0000313" key="4">
    <source>
        <dbReference type="Proteomes" id="UP000435649"/>
    </source>
</evidence>
<dbReference type="AlphaFoldDB" id="A0A844G995"/>
<keyword evidence="1" id="KW-0804">Transcription</keyword>
<reference evidence="3 4" key="1">
    <citation type="submission" date="2019-08" db="EMBL/GenBank/DDBJ databases">
        <title>In-depth cultivation of the pig gut microbiome towards novel bacterial diversity and tailored functional studies.</title>
        <authorList>
            <person name="Wylensek D."/>
            <person name="Hitch T.C.A."/>
            <person name="Clavel T."/>
        </authorList>
    </citation>
    <scope>NUCLEOTIDE SEQUENCE [LARGE SCALE GENOMIC DNA]</scope>
    <source>
        <strain evidence="3 4">BBE-744-WT-12</strain>
    </source>
</reference>
<sequence>MRNQNQEDRMQKAIVKVGRNRVEVEVIAQTESGYQVRSLKSGREFTIAKLEAPAQRLALLEAAIRALQAQPPGTALNTRELVELATASGLWANNGAKTPEQTLYSAIFREIATKERPRIIRSAERGKFELNRKG</sequence>
<organism evidence="3 4">
    <name type="scientific">Victivallis lenta</name>
    <dbReference type="NCBI Taxonomy" id="2606640"/>
    <lineage>
        <taxon>Bacteria</taxon>
        <taxon>Pseudomonadati</taxon>
        <taxon>Lentisphaerota</taxon>
        <taxon>Lentisphaeria</taxon>
        <taxon>Victivallales</taxon>
        <taxon>Victivallaceae</taxon>
        <taxon>Victivallis</taxon>
    </lineage>
</organism>